<dbReference type="VEuPathDB" id="FungiDB:EYZ11_010893"/>
<protein>
    <submittedName>
        <fullName evidence="3">Uncharacterized protein</fullName>
    </submittedName>
</protein>
<organism evidence="3 4">
    <name type="scientific">Aspergillus tanneri</name>
    <dbReference type="NCBI Taxonomy" id="1220188"/>
    <lineage>
        <taxon>Eukaryota</taxon>
        <taxon>Fungi</taxon>
        <taxon>Dikarya</taxon>
        <taxon>Ascomycota</taxon>
        <taxon>Pezizomycotina</taxon>
        <taxon>Eurotiomycetes</taxon>
        <taxon>Eurotiomycetidae</taxon>
        <taxon>Eurotiales</taxon>
        <taxon>Aspergillaceae</taxon>
        <taxon>Aspergillus</taxon>
        <taxon>Aspergillus subgen. Circumdati</taxon>
    </lineage>
</organism>
<feature type="transmembrane region" description="Helical" evidence="1">
    <location>
        <begin position="6"/>
        <end position="26"/>
    </location>
</feature>
<evidence type="ECO:0000313" key="4">
    <source>
        <dbReference type="Proteomes" id="UP000308092"/>
    </source>
</evidence>
<feature type="transmembrane region" description="Helical" evidence="1">
    <location>
        <begin position="180"/>
        <end position="201"/>
    </location>
</feature>
<comment type="caution">
    <text evidence="3">The sequence shown here is derived from an EMBL/GenBank/DDBJ whole genome shotgun (WGS) entry which is preliminary data.</text>
</comment>
<dbReference type="GeneID" id="54327416"/>
<accession>A0A4S3J6D6</accession>
<keyword evidence="1" id="KW-1133">Transmembrane helix</keyword>
<evidence type="ECO:0000313" key="5">
    <source>
        <dbReference type="Proteomes" id="UP000324241"/>
    </source>
</evidence>
<name>A0A4S3J6D6_9EURO</name>
<reference evidence="3 4" key="1">
    <citation type="submission" date="2019-03" db="EMBL/GenBank/DDBJ databases">
        <title>The genome sequence of a newly discovered highly antifungal drug resistant Aspergillus species, Aspergillus tanneri NIH 1004.</title>
        <authorList>
            <person name="Mounaud S."/>
            <person name="Singh I."/>
            <person name="Joardar V."/>
            <person name="Pakala S."/>
            <person name="Pakala S."/>
            <person name="Venepally P."/>
            <person name="Hoover J."/>
            <person name="Nierman W."/>
            <person name="Chung J."/>
            <person name="Losada L."/>
        </authorList>
    </citation>
    <scope>NUCLEOTIDE SEQUENCE [LARGE SCALE GENOMIC DNA]</scope>
    <source>
        <strain evidence="3 4">NIH1004</strain>
    </source>
</reference>
<dbReference type="RefSeq" id="XP_033428190.1">
    <property type="nucleotide sequence ID" value="XM_033569384.1"/>
</dbReference>
<evidence type="ECO:0000313" key="2">
    <source>
        <dbReference type="EMBL" id="KAA8648829.1"/>
    </source>
</evidence>
<dbReference type="Proteomes" id="UP000324241">
    <property type="component" value="Unassembled WGS sequence"/>
</dbReference>
<dbReference type="Proteomes" id="UP000308092">
    <property type="component" value="Unassembled WGS sequence"/>
</dbReference>
<feature type="transmembrane region" description="Helical" evidence="1">
    <location>
        <begin position="458"/>
        <end position="480"/>
    </location>
</feature>
<reference evidence="2 5" key="2">
    <citation type="submission" date="2019-08" db="EMBL/GenBank/DDBJ databases">
        <title>The genome sequence of a newly discovered highly antifungal drug resistant Aspergillus species, Aspergillus tanneri NIH 1004.</title>
        <authorList>
            <person name="Mounaud S."/>
            <person name="Singh I."/>
            <person name="Joardar V."/>
            <person name="Pakala S."/>
            <person name="Pakala S."/>
            <person name="Venepally P."/>
            <person name="Chung J.K."/>
            <person name="Losada L."/>
            <person name="Nierman W.C."/>
        </authorList>
    </citation>
    <scope>NUCLEOTIDE SEQUENCE [LARGE SCALE GENOMIC DNA]</scope>
    <source>
        <strain evidence="2 5">NIH1004</strain>
    </source>
</reference>
<dbReference type="OrthoDB" id="4441401at2759"/>
<feature type="transmembrane region" description="Helical" evidence="1">
    <location>
        <begin position="382"/>
        <end position="401"/>
    </location>
</feature>
<evidence type="ECO:0000313" key="3">
    <source>
        <dbReference type="EMBL" id="THC89667.1"/>
    </source>
</evidence>
<proteinExistence type="predicted"/>
<keyword evidence="1" id="KW-0812">Transmembrane</keyword>
<dbReference type="EMBL" id="QUQM01000003">
    <property type="protein sequence ID" value="KAA8648829.1"/>
    <property type="molecule type" value="Genomic_DNA"/>
</dbReference>
<evidence type="ECO:0000256" key="1">
    <source>
        <dbReference type="SAM" id="Phobius"/>
    </source>
</evidence>
<gene>
    <name evidence="2" type="ORF">ATNIH1004_004714</name>
    <name evidence="3" type="ORF">EYZ11_010893</name>
</gene>
<keyword evidence="1" id="KW-0472">Membrane</keyword>
<dbReference type="EMBL" id="SOSA01000623">
    <property type="protein sequence ID" value="THC89667.1"/>
    <property type="molecule type" value="Genomic_DNA"/>
</dbReference>
<sequence length="495" mass="54885">MKFPGAPSYILGLNMVLAVLFPALGASRGLESILQHTTFAKNPIEQALHSSALCMVVRSPYWKPQPGNTYRDLSYLPTRLRQKDDDEAPYKALKKTRSELGKERFQDLKPAGVSIELAVQIPPWQTCSVVPPGHQVFGQCELPPGYELAYVPEDAQVEPLFDQELIDGEMRKTYFSLSSSYSLASAIIAIIQIIYASITLYRTRGEQVGRYGYAAFGFTVLPYLIMSFVNLLGNLLNPSYTVLYLVWTDLMGEAAERGGCFKGYVGKVARAPASIDNIKLFSGTFLEDNDSFWTFELDPTALNSDDIPSTMELKEEAAKCDLKGADPSCSIILTTSSTPDKASKRPPLIICPVCHNLKQVEQATGTWSTVQRFIRAPTPFRILLFLISALPFAVIGAMSHFNSGSSSTRQRGWTMTWLAVGTLVCNQDLALDLARGYFSTKYSRRYGRSKGRYRENIAAYLVEVIFLLVFAAPAVGGWVMVAQMLREYGSCSILH</sequence>
<feature type="transmembrane region" description="Helical" evidence="1">
    <location>
        <begin position="213"/>
        <end position="233"/>
    </location>
</feature>
<dbReference type="AlphaFoldDB" id="A0A4S3J6D6"/>
<feature type="transmembrane region" description="Helical" evidence="1">
    <location>
        <begin position="413"/>
        <end position="438"/>
    </location>
</feature>
<keyword evidence="4" id="KW-1185">Reference proteome</keyword>